<name>A0A6H1ZJX8_9ZZZZ</name>
<feature type="compositionally biased region" description="Pro residues" evidence="1">
    <location>
        <begin position="22"/>
        <end position="32"/>
    </location>
</feature>
<organism evidence="2">
    <name type="scientific">viral metagenome</name>
    <dbReference type="NCBI Taxonomy" id="1070528"/>
    <lineage>
        <taxon>unclassified sequences</taxon>
        <taxon>metagenomes</taxon>
        <taxon>organismal metagenomes</taxon>
    </lineage>
</organism>
<evidence type="ECO:0000256" key="1">
    <source>
        <dbReference type="SAM" id="MobiDB-lite"/>
    </source>
</evidence>
<accession>A0A6H1ZJX8</accession>
<feature type="compositionally biased region" description="Basic and acidic residues" evidence="1">
    <location>
        <begin position="9"/>
        <end position="19"/>
    </location>
</feature>
<evidence type="ECO:0000313" key="3">
    <source>
        <dbReference type="EMBL" id="QJA56944.1"/>
    </source>
</evidence>
<reference evidence="2" key="1">
    <citation type="submission" date="2020-03" db="EMBL/GenBank/DDBJ databases">
        <title>The deep terrestrial virosphere.</title>
        <authorList>
            <person name="Holmfeldt K."/>
            <person name="Nilsson E."/>
            <person name="Simone D."/>
            <person name="Lopez-Fernandez M."/>
            <person name="Wu X."/>
            <person name="de Brujin I."/>
            <person name="Lundin D."/>
            <person name="Andersson A."/>
            <person name="Bertilsson S."/>
            <person name="Dopson M."/>
        </authorList>
    </citation>
    <scope>NUCLEOTIDE SEQUENCE</scope>
    <source>
        <strain evidence="4">MM415A00538</strain>
        <strain evidence="3">MM415B01762</strain>
        <strain evidence="2">TM448A00691</strain>
    </source>
</reference>
<dbReference type="EMBL" id="MT144045">
    <property type="protein sequence ID" value="QJA47500.1"/>
    <property type="molecule type" value="Genomic_DNA"/>
</dbReference>
<proteinExistence type="predicted"/>
<dbReference type="AlphaFoldDB" id="A0A6H1ZJX8"/>
<gene>
    <name evidence="4" type="ORF">MM415A00538_0007</name>
    <name evidence="3" type="ORF">MM415B01762_0006</name>
    <name evidence="2" type="ORF">TM448A00691_0017</name>
</gene>
<sequence length="115" mass="13056">MMGRKNKKHEKEVIEKVVVEPEPQPEPIPEPPKVVCKFNGSSFVENSGEERMNNPEPEPVPDGFDSLWACGSYDSNEDVVRLFNGLVRRGYVIANSDFEYPRTGGVSVVYEIKRR</sequence>
<evidence type="ECO:0000313" key="2">
    <source>
        <dbReference type="EMBL" id="QJA47500.1"/>
    </source>
</evidence>
<dbReference type="EMBL" id="MT142458">
    <property type="protein sequence ID" value="QJA81409.1"/>
    <property type="molecule type" value="Genomic_DNA"/>
</dbReference>
<protein>
    <submittedName>
        <fullName evidence="2">Uncharacterized protein</fullName>
    </submittedName>
</protein>
<evidence type="ECO:0000313" key="4">
    <source>
        <dbReference type="EMBL" id="QJA81409.1"/>
    </source>
</evidence>
<dbReference type="EMBL" id="MT141246">
    <property type="protein sequence ID" value="QJA56944.1"/>
    <property type="molecule type" value="Genomic_DNA"/>
</dbReference>
<feature type="region of interest" description="Disordered" evidence="1">
    <location>
        <begin position="1"/>
        <end position="32"/>
    </location>
</feature>